<dbReference type="ESTHER" id="9basi-a0a3g2s527">
    <property type="family name" value="ABHD12-PHARC"/>
</dbReference>
<evidence type="ECO:0000256" key="2">
    <source>
        <dbReference type="ARBA" id="ARBA00048461"/>
    </source>
</evidence>
<evidence type="ECO:0000313" key="5">
    <source>
        <dbReference type="Proteomes" id="UP000269793"/>
    </source>
</evidence>
<dbReference type="STRING" id="425264.A0A3G2S527"/>
<dbReference type="PANTHER" id="PTHR12277">
    <property type="entry name" value="ALPHA/BETA HYDROLASE DOMAIN-CONTAINING PROTEIN"/>
    <property type="match status" value="1"/>
</dbReference>
<keyword evidence="5" id="KW-1185">Reference proteome</keyword>
<dbReference type="GO" id="GO:0006660">
    <property type="term" value="P:phosphatidylserine catabolic process"/>
    <property type="evidence" value="ECO:0007669"/>
    <property type="project" value="TreeGrafter"/>
</dbReference>
<comment type="catalytic activity">
    <reaction evidence="2">
        <text>a monoacylglycerol + H2O = glycerol + a fatty acid + H(+)</text>
        <dbReference type="Rhea" id="RHEA:15245"/>
        <dbReference type="ChEBI" id="CHEBI:15377"/>
        <dbReference type="ChEBI" id="CHEBI:15378"/>
        <dbReference type="ChEBI" id="CHEBI:17408"/>
        <dbReference type="ChEBI" id="CHEBI:17754"/>
        <dbReference type="ChEBI" id="CHEBI:28868"/>
    </reaction>
</comment>
<dbReference type="GO" id="GO:0005789">
    <property type="term" value="C:endoplasmic reticulum membrane"/>
    <property type="evidence" value="ECO:0007669"/>
    <property type="project" value="TreeGrafter"/>
</dbReference>
<proteinExistence type="predicted"/>
<evidence type="ECO:0000313" key="4">
    <source>
        <dbReference type="EMBL" id="AYO42886.1"/>
    </source>
</evidence>
<dbReference type="GO" id="GO:0004622">
    <property type="term" value="F:phosphatidylcholine lysophospholipase activity"/>
    <property type="evidence" value="ECO:0007669"/>
    <property type="project" value="TreeGrafter"/>
</dbReference>
<dbReference type="SUPFAM" id="SSF53474">
    <property type="entry name" value="alpha/beta-Hydrolases"/>
    <property type="match status" value="1"/>
</dbReference>
<name>A0A3G2S527_MALR7</name>
<organism evidence="4 5">
    <name type="scientific">Malassezia restricta (strain ATCC 96810 / NBRC 103918 / CBS 7877)</name>
    <name type="common">Seborrheic dermatitis infection agent</name>
    <dbReference type="NCBI Taxonomy" id="425264"/>
    <lineage>
        <taxon>Eukaryota</taxon>
        <taxon>Fungi</taxon>
        <taxon>Dikarya</taxon>
        <taxon>Basidiomycota</taxon>
        <taxon>Ustilaginomycotina</taxon>
        <taxon>Malasseziomycetes</taxon>
        <taxon>Malasseziales</taxon>
        <taxon>Malasseziaceae</taxon>
        <taxon>Malassezia</taxon>
    </lineage>
</organism>
<dbReference type="OrthoDB" id="446723at2759"/>
<dbReference type="PANTHER" id="PTHR12277:SF194">
    <property type="entry name" value="FI04476P"/>
    <property type="match status" value="1"/>
</dbReference>
<dbReference type="Proteomes" id="UP000269793">
    <property type="component" value="Chromosome III"/>
</dbReference>
<dbReference type="VEuPathDB" id="FungiDB:DNF11_1936"/>
<comment type="catalytic activity">
    <reaction evidence="1">
        <text>a diacylglycerol + H2O = a monoacylglycerol + a fatty acid + H(+)</text>
        <dbReference type="Rhea" id="RHEA:32731"/>
        <dbReference type="ChEBI" id="CHEBI:15377"/>
        <dbReference type="ChEBI" id="CHEBI:15378"/>
        <dbReference type="ChEBI" id="CHEBI:17408"/>
        <dbReference type="ChEBI" id="CHEBI:18035"/>
        <dbReference type="ChEBI" id="CHEBI:28868"/>
    </reaction>
</comment>
<dbReference type="InterPro" id="IPR000073">
    <property type="entry name" value="AB_hydrolase_1"/>
</dbReference>
<dbReference type="EC" id="3.1.1.23" evidence="4"/>
<feature type="domain" description="AB hydrolase-1" evidence="3">
    <location>
        <begin position="91"/>
        <end position="264"/>
    </location>
</feature>
<accession>A0A3G2S527</accession>
<gene>
    <name evidence="4" type="primary">abhd12</name>
    <name evidence="4" type="ORF">DNF11_1936</name>
</gene>
<dbReference type="Gene3D" id="3.40.50.1820">
    <property type="entry name" value="alpha/beta hydrolase"/>
    <property type="match status" value="1"/>
</dbReference>
<protein>
    <submittedName>
        <fullName evidence="4">Monoacylglycerol lipase ABHD12</fullName>
        <ecNumber evidence="4">3.1.1.23</ecNumber>
    </submittedName>
</protein>
<keyword evidence="4" id="KW-0378">Hydrolase</keyword>
<dbReference type="EMBL" id="CP033150">
    <property type="protein sequence ID" value="AYO42886.1"/>
    <property type="molecule type" value="Genomic_DNA"/>
</dbReference>
<reference evidence="4 5" key="1">
    <citation type="submission" date="2018-10" db="EMBL/GenBank/DDBJ databases">
        <title>Complete genome sequence of Malassezia restricta CBS 7877.</title>
        <authorList>
            <person name="Morand S.C."/>
            <person name="Bertignac M."/>
            <person name="Iltis A."/>
            <person name="Kolder I."/>
            <person name="Pirovano W."/>
            <person name="Jourdain R."/>
            <person name="Clavaud C."/>
        </authorList>
    </citation>
    <scope>NUCLEOTIDE SEQUENCE [LARGE SCALE GENOMIC DNA]</scope>
    <source>
        <strain evidence="4 5">CBS 7877</strain>
    </source>
</reference>
<evidence type="ECO:0000256" key="1">
    <source>
        <dbReference type="ARBA" id="ARBA00047591"/>
    </source>
</evidence>
<dbReference type="AlphaFoldDB" id="A0A3G2S527"/>
<dbReference type="GO" id="GO:0052651">
    <property type="term" value="P:monoacylglycerol catabolic process"/>
    <property type="evidence" value="ECO:0007669"/>
    <property type="project" value="TreeGrafter"/>
</dbReference>
<dbReference type="InterPro" id="IPR029058">
    <property type="entry name" value="AB_hydrolase_fold"/>
</dbReference>
<dbReference type="Pfam" id="PF12697">
    <property type="entry name" value="Abhydrolase_6"/>
    <property type="match status" value="1"/>
</dbReference>
<evidence type="ECO:0000259" key="3">
    <source>
        <dbReference type="Pfam" id="PF12697"/>
    </source>
</evidence>
<sequence>MSHPVLQRQYLFLHNVRFPMFAKYSEPHLYGSLVGQTRNLYIPSTGNVTLGAWHYLPKAFYDAHVNELQNTQAEALNALFDEALRTYPTYVFLHGNGLNRAASFRVRTCTDIAQELNANVFAIDYRGYGDSTGYPTEQGVVDDAYSAVQYVRERSRSATADSGPGIAIVGQSLGTGIGAQTALRMYREGQHLDALILLAAFKELRPMVTEFSLGGVIPLLRPLEWLPIKDFLLDTFLQYRFHSLEALTEILNGTNDPKSVNQPVIIIMHALDDAVINVSHSEAMFTRALNITGATNTMSGYHIWSSSLPDFGYVRSIMSKTARPPEHRGVVPNSRFVLPRSALFTFVELEKGGHDHLLRGNVDALRLMMPTYMLGDDVK</sequence>
<dbReference type="GO" id="GO:0120516">
    <property type="term" value="F:diacylglycerol lipase activity"/>
    <property type="evidence" value="ECO:0007669"/>
    <property type="project" value="RHEA"/>
</dbReference>
<dbReference type="GO" id="GO:0047372">
    <property type="term" value="F:monoacylglycerol lipase activity"/>
    <property type="evidence" value="ECO:0007669"/>
    <property type="project" value="UniProtKB-EC"/>
</dbReference>